<keyword evidence="3" id="KW-0067">ATP-binding</keyword>
<keyword evidence="2" id="KW-0378">Hydrolase</keyword>
<evidence type="ECO:0000256" key="2">
    <source>
        <dbReference type="ARBA" id="ARBA00022801"/>
    </source>
</evidence>
<evidence type="ECO:0000256" key="3">
    <source>
        <dbReference type="ARBA" id="ARBA00022840"/>
    </source>
</evidence>
<accession>A0A150GLU7</accession>
<gene>
    <name evidence="4" type="ORF">GPECTOR_15g515</name>
</gene>
<evidence type="ECO:0000313" key="5">
    <source>
        <dbReference type="Proteomes" id="UP000075714"/>
    </source>
</evidence>
<keyword evidence="1" id="KW-0547">Nucleotide-binding</keyword>
<organism evidence="4 5">
    <name type="scientific">Gonium pectorale</name>
    <name type="common">Green alga</name>
    <dbReference type="NCBI Taxonomy" id="33097"/>
    <lineage>
        <taxon>Eukaryota</taxon>
        <taxon>Viridiplantae</taxon>
        <taxon>Chlorophyta</taxon>
        <taxon>core chlorophytes</taxon>
        <taxon>Chlorophyceae</taxon>
        <taxon>CS clade</taxon>
        <taxon>Chlamydomonadales</taxon>
        <taxon>Volvocaceae</taxon>
        <taxon>Gonium</taxon>
    </lineage>
</organism>
<dbReference type="GO" id="GO:0005524">
    <property type="term" value="F:ATP binding"/>
    <property type="evidence" value="ECO:0007669"/>
    <property type="project" value="UniProtKB-KW"/>
</dbReference>
<dbReference type="EMBL" id="LSYV01000016">
    <property type="protein sequence ID" value="KXZ50829.1"/>
    <property type="molecule type" value="Genomic_DNA"/>
</dbReference>
<dbReference type="SUPFAM" id="SSF52540">
    <property type="entry name" value="P-loop containing nucleoside triphosphate hydrolases"/>
    <property type="match status" value="1"/>
</dbReference>
<dbReference type="AlphaFoldDB" id="A0A150GLU7"/>
<dbReference type="STRING" id="33097.A0A150GLU7"/>
<dbReference type="Pfam" id="PF03266">
    <property type="entry name" value="NTPase_1"/>
    <property type="match status" value="1"/>
</dbReference>
<dbReference type="PANTHER" id="PTHR43146:SF1">
    <property type="entry name" value="CANCER-RELATED NUCLEOSIDE-TRIPHOSPHATASE"/>
    <property type="match status" value="1"/>
</dbReference>
<dbReference type="Gene3D" id="3.40.50.300">
    <property type="entry name" value="P-loop containing nucleotide triphosphate hydrolases"/>
    <property type="match status" value="1"/>
</dbReference>
<reference evidence="5" key="1">
    <citation type="journal article" date="2016" name="Nat. Commun.">
        <title>The Gonium pectorale genome demonstrates co-option of cell cycle regulation during the evolution of multicellularity.</title>
        <authorList>
            <person name="Hanschen E.R."/>
            <person name="Marriage T.N."/>
            <person name="Ferris P.J."/>
            <person name="Hamaji T."/>
            <person name="Toyoda A."/>
            <person name="Fujiyama A."/>
            <person name="Neme R."/>
            <person name="Noguchi H."/>
            <person name="Minakuchi Y."/>
            <person name="Suzuki M."/>
            <person name="Kawai-Toyooka H."/>
            <person name="Smith D.R."/>
            <person name="Sparks H."/>
            <person name="Anderson J."/>
            <person name="Bakaric R."/>
            <person name="Luria V."/>
            <person name="Karger A."/>
            <person name="Kirschner M.W."/>
            <person name="Durand P.M."/>
            <person name="Michod R.E."/>
            <person name="Nozaki H."/>
            <person name="Olson B.J."/>
        </authorList>
    </citation>
    <scope>NUCLEOTIDE SEQUENCE [LARGE SCALE GENOMIC DNA]</scope>
    <source>
        <strain evidence="5">NIES-2863</strain>
    </source>
</reference>
<evidence type="ECO:0000313" key="4">
    <source>
        <dbReference type="EMBL" id="KXZ50829.1"/>
    </source>
</evidence>
<protein>
    <recommendedName>
        <fullName evidence="6">AAA+ ATPase domain-containing protein</fullName>
    </recommendedName>
</protein>
<comment type="caution">
    <text evidence="4">The sequence shown here is derived from an EMBL/GenBank/DDBJ whole genome shotgun (WGS) entry which is preliminary data.</text>
</comment>
<evidence type="ECO:0000256" key="1">
    <source>
        <dbReference type="ARBA" id="ARBA00022741"/>
    </source>
</evidence>
<name>A0A150GLU7_GONPE</name>
<sequence length="122" mass="12618">MARHIFLTGQPGIGKSTLCQRILQLPFDGNEAGGFYTAEVRDVSGERCGFDVITLDGSKGPLSRTGSAGGRGRQLAEVAEVSGRPDVEVVTVTAANRDALVAQLHSRLVGLLRGGQRGGGGA</sequence>
<dbReference type="Proteomes" id="UP000075714">
    <property type="component" value="Unassembled WGS sequence"/>
</dbReference>
<dbReference type="InterPro" id="IPR027417">
    <property type="entry name" value="P-loop_NTPase"/>
</dbReference>
<dbReference type="PANTHER" id="PTHR43146">
    <property type="entry name" value="CANCER-RELATED NUCLEOSIDE-TRIPHOSPHATASE"/>
    <property type="match status" value="1"/>
</dbReference>
<dbReference type="OrthoDB" id="446244at2759"/>
<dbReference type="InterPro" id="IPR004948">
    <property type="entry name" value="Nuc-triphosphatase_THEP1"/>
</dbReference>
<proteinExistence type="predicted"/>
<keyword evidence="5" id="KW-1185">Reference proteome</keyword>
<evidence type="ECO:0008006" key="6">
    <source>
        <dbReference type="Google" id="ProtNLM"/>
    </source>
</evidence>
<dbReference type="GO" id="GO:0017111">
    <property type="term" value="F:ribonucleoside triphosphate phosphatase activity"/>
    <property type="evidence" value="ECO:0007669"/>
    <property type="project" value="InterPro"/>
</dbReference>